<evidence type="ECO:0000313" key="2">
    <source>
        <dbReference type="Proteomes" id="UP000886998"/>
    </source>
</evidence>
<reference evidence="1" key="1">
    <citation type="submission" date="2020-08" db="EMBL/GenBank/DDBJ databases">
        <title>Multicomponent nature underlies the extraordinary mechanical properties of spider dragline silk.</title>
        <authorList>
            <person name="Kono N."/>
            <person name="Nakamura H."/>
            <person name="Mori M."/>
            <person name="Yoshida Y."/>
            <person name="Ohtoshi R."/>
            <person name="Malay A.D."/>
            <person name="Moran D.A.P."/>
            <person name="Tomita M."/>
            <person name="Numata K."/>
            <person name="Arakawa K."/>
        </authorList>
    </citation>
    <scope>NUCLEOTIDE SEQUENCE</scope>
</reference>
<name>A0A8X6X8A1_9ARAC</name>
<evidence type="ECO:0000313" key="1">
    <source>
        <dbReference type="EMBL" id="GFY48923.1"/>
    </source>
</evidence>
<comment type="caution">
    <text evidence="1">The sequence shown here is derived from an EMBL/GenBank/DDBJ whole genome shotgun (WGS) entry which is preliminary data.</text>
</comment>
<keyword evidence="2" id="KW-1185">Reference proteome</keyword>
<accession>A0A8X6X8A1</accession>
<gene>
    <name evidence="1" type="ORF">TNIN_396021</name>
</gene>
<organism evidence="1 2">
    <name type="scientific">Trichonephila inaurata madagascariensis</name>
    <dbReference type="NCBI Taxonomy" id="2747483"/>
    <lineage>
        <taxon>Eukaryota</taxon>
        <taxon>Metazoa</taxon>
        <taxon>Ecdysozoa</taxon>
        <taxon>Arthropoda</taxon>
        <taxon>Chelicerata</taxon>
        <taxon>Arachnida</taxon>
        <taxon>Araneae</taxon>
        <taxon>Araneomorphae</taxon>
        <taxon>Entelegynae</taxon>
        <taxon>Araneoidea</taxon>
        <taxon>Nephilidae</taxon>
        <taxon>Trichonephila</taxon>
        <taxon>Trichonephila inaurata</taxon>
    </lineage>
</organism>
<dbReference type="AlphaFoldDB" id="A0A8X6X8A1"/>
<sequence length="93" mass="10807">MFVLARRHIRLNQQNRKYAQVRIFPRFAGLIELGEGLDRLNCRLAENRFRQRFLCVCAADIKMDSSMWLETGKDFILLAKTGRISHGYFEAGG</sequence>
<proteinExistence type="predicted"/>
<dbReference type="Proteomes" id="UP000886998">
    <property type="component" value="Unassembled WGS sequence"/>
</dbReference>
<protein>
    <submittedName>
        <fullName evidence="1">Uncharacterized protein</fullName>
    </submittedName>
</protein>
<dbReference type="EMBL" id="BMAV01006702">
    <property type="protein sequence ID" value="GFY48923.1"/>
    <property type="molecule type" value="Genomic_DNA"/>
</dbReference>